<evidence type="ECO:0000313" key="2">
    <source>
        <dbReference type="Proteomes" id="UP000015106"/>
    </source>
</evidence>
<accession>A0A8R7P611</accession>
<dbReference type="AlphaFoldDB" id="A0A8R7P611"/>
<reference evidence="1" key="2">
    <citation type="submission" date="2018-03" db="EMBL/GenBank/DDBJ databases">
        <title>The Triticum urartu genome reveals the dynamic nature of wheat genome evolution.</title>
        <authorList>
            <person name="Ling H."/>
            <person name="Ma B."/>
            <person name="Shi X."/>
            <person name="Liu H."/>
            <person name="Dong L."/>
            <person name="Sun H."/>
            <person name="Cao Y."/>
            <person name="Gao Q."/>
            <person name="Zheng S."/>
            <person name="Li Y."/>
            <person name="Yu Y."/>
            <person name="Du H."/>
            <person name="Qi M."/>
            <person name="Li Y."/>
            <person name="Yu H."/>
            <person name="Cui Y."/>
            <person name="Wang N."/>
            <person name="Chen C."/>
            <person name="Wu H."/>
            <person name="Zhao Y."/>
            <person name="Zhang J."/>
            <person name="Li Y."/>
            <person name="Zhou W."/>
            <person name="Zhang B."/>
            <person name="Hu W."/>
            <person name="Eijk M."/>
            <person name="Tang J."/>
            <person name="Witsenboer H."/>
            <person name="Zhao S."/>
            <person name="Li Z."/>
            <person name="Zhang A."/>
            <person name="Wang D."/>
            <person name="Liang C."/>
        </authorList>
    </citation>
    <scope>NUCLEOTIDE SEQUENCE [LARGE SCALE GENOMIC DNA]</scope>
    <source>
        <strain evidence="1">cv. G1812</strain>
    </source>
</reference>
<dbReference type="Proteomes" id="UP000015106">
    <property type="component" value="Chromosome 1"/>
</dbReference>
<reference evidence="2" key="1">
    <citation type="journal article" date="2013" name="Nature">
        <title>Draft genome of the wheat A-genome progenitor Triticum urartu.</title>
        <authorList>
            <person name="Ling H.Q."/>
            <person name="Zhao S."/>
            <person name="Liu D."/>
            <person name="Wang J."/>
            <person name="Sun H."/>
            <person name="Zhang C."/>
            <person name="Fan H."/>
            <person name="Li D."/>
            <person name="Dong L."/>
            <person name="Tao Y."/>
            <person name="Gao C."/>
            <person name="Wu H."/>
            <person name="Li Y."/>
            <person name="Cui Y."/>
            <person name="Guo X."/>
            <person name="Zheng S."/>
            <person name="Wang B."/>
            <person name="Yu K."/>
            <person name="Liang Q."/>
            <person name="Yang W."/>
            <person name="Lou X."/>
            <person name="Chen J."/>
            <person name="Feng M."/>
            <person name="Jian J."/>
            <person name="Zhang X."/>
            <person name="Luo G."/>
            <person name="Jiang Y."/>
            <person name="Liu J."/>
            <person name="Wang Z."/>
            <person name="Sha Y."/>
            <person name="Zhang B."/>
            <person name="Wu H."/>
            <person name="Tang D."/>
            <person name="Shen Q."/>
            <person name="Xue P."/>
            <person name="Zou S."/>
            <person name="Wang X."/>
            <person name="Liu X."/>
            <person name="Wang F."/>
            <person name="Yang Y."/>
            <person name="An X."/>
            <person name="Dong Z."/>
            <person name="Zhang K."/>
            <person name="Zhang X."/>
            <person name="Luo M.C."/>
            <person name="Dvorak J."/>
            <person name="Tong Y."/>
            <person name="Wang J."/>
            <person name="Yang H."/>
            <person name="Li Z."/>
            <person name="Wang D."/>
            <person name="Zhang A."/>
            <person name="Wang J."/>
        </authorList>
    </citation>
    <scope>NUCLEOTIDE SEQUENCE</scope>
    <source>
        <strain evidence="2">cv. G1812</strain>
    </source>
</reference>
<dbReference type="EnsemblPlants" id="TuG1812G0100004536.01.T01">
    <property type="protein sequence ID" value="TuG1812G0100004536.01.T01.cds418355"/>
    <property type="gene ID" value="TuG1812G0100004536.01"/>
</dbReference>
<keyword evidence="2" id="KW-1185">Reference proteome</keyword>
<protein>
    <submittedName>
        <fullName evidence="1">Uncharacterized protein</fullName>
    </submittedName>
</protein>
<dbReference type="Gramene" id="TuG1812G0100004536.01.T01">
    <property type="protein sequence ID" value="TuG1812G0100004536.01.T01.cds418355"/>
    <property type="gene ID" value="TuG1812G0100004536.01"/>
</dbReference>
<sequence length="162" mass="18088">MVCKPKQKGGLGVLDTKILNTALLLKFLDKFYNHHDVPWVELIWSTYSTSSVTHAAGPCGSFWWRGLIPLCQFNAGSPLFLLSSGRISGAGRYSRMPTRELSLMLFMKMPLSSNFSRCTLLGEGLHLPMSVQVRQEVAQLQTETAETGINTMATDDWGPRYM</sequence>
<name>A0A8R7P611_TRIUA</name>
<organism evidence="1 2">
    <name type="scientific">Triticum urartu</name>
    <name type="common">Red wild einkorn</name>
    <name type="synonym">Crithodium urartu</name>
    <dbReference type="NCBI Taxonomy" id="4572"/>
    <lineage>
        <taxon>Eukaryota</taxon>
        <taxon>Viridiplantae</taxon>
        <taxon>Streptophyta</taxon>
        <taxon>Embryophyta</taxon>
        <taxon>Tracheophyta</taxon>
        <taxon>Spermatophyta</taxon>
        <taxon>Magnoliopsida</taxon>
        <taxon>Liliopsida</taxon>
        <taxon>Poales</taxon>
        <taxon>Poaceae</taxon>
        <taxon>BOP clade</taxon>
        <taxon>Pooideae</taxon>
        <taxon>Triticodae</taxon>
        <taxon>Triticeae</taxon>
        <taxon>Triticinae</taxon>
        <taxon>Triticum</taxon>
    </lineage>
</organism>
<reference evidence="1" key="3">
    <citation type="submission" date="2022-06" db="UniProtKB">
        <authorList>
            <consortium name="EnsemblPlants"/>
        </authorList>
    </citation>
    <scope>IDENTIFICATION</scope>
</reference>
<proteinExistence type="predicted"/>
<evidence type="ECO:0000313" key="1">
    <source>
        <dbReference type="EnsemblPlants" id="TuG1812G0100004536.01.T01.cds418355"/>
    </source>
</evidence>